<evidence type="ECO:0000313" key="3">
    <source>
        <dbReference type="Proteomes" id="UP000023152"/>
    </source>
</evidence>
<dbReference type="Pfam" id="PF00240">
    <property type="entry name" value="ubiquitin"/>
    <property type="match status" value="1"/>
</dbReference>
<dbReference type="EMBL" id="ASPP01005397">
    <property type="protein sequence ID" value="ETO30619.1"/>
    <property type="molecule type" value="Genomic_DNA"/>
</dbReference>
<comment type="caution">
    <text evidence="2">The sequence shown here is derived from an EMBL/GenBank/DDBJ whole genome shotgun (WGS) entry which is preliminary data.</text>
</comment>
<dbReference type="SUPFAM" id="SSF54236">
    <property type="entry name" value="Ubiquitin-like"/>
    <property type="match status" value="1"/>
</dbReference>
<dbReference type="InterPro" id="IPR029071">
    <property type="entry name" value="Ubiquitin-like_domsf"/>
</dbReference>
<dbReference type="Proteomes" id="UP000023152">
    <property type="component" value="Unassembled WGS sequence"/>
</dbReference>
<dbReference type="CDD" id="cd17039">
    <property type="entry name" value="Ubl_ubiquitin_like"/>
    <property type="match status" value="1"/>
</dbReference>
<dbReference type="PROSITE" id="PS50053">
    <property type="entry name" value="UBIQUITIN_2"/>
    <property type="match status" value="1"/>
</dbReference>
<evidence type="ECO:0000313" key="2">
    <source>
        <dbReference type="EMBL" id="ETO30619.1"/>
    </source>
</evidence>
<protein>
    <recommendedName>
        <fullName evidence="1">Ubiquitin-like domain-containing protein</fullName>
    </recommendedName>
</protein>
<evidence type="ECO:0000259" key="1">
    <source>
        <dbReference type="PROSITE" id="PS50053"/>
    </source>
</evidence>
<name>X6NXR7_RETFI</name>
<gene>
    <name evidence="2" type="ORF">RFI_06502</name>
</gene>
<dbReference type="Gene3D" id="3.10.20.90">
    <property type="entry name" value="Phosphatidylinositol 3-kinase Catalytic Subunit, Chain A, domain 1"/>
    <property type="match status" value="1"/>
</dbReference>
<accession>X6NXR7</accession>
<keyword evidence="3" id="KW-1185">Reference proteome</keyword>
<proteinExistence type="predicted"/>
<reference evidence="2 3" key="1">
    <citation type="journal article" date="2013" name="Curr. Biol.">
        <title>The Genome of the Foraminiferan Reticulomyxa filosa.</title>
        <authorList>
            <person name="Glockner G."/>
            <person name="Hulsmann N."/>
            <person name="Schleicher M."/>
            <person name="Noegel A.A."/>
            <person name="Eichinger L."/>
            <person name="Gallinger C."/>
            <person name="Pawlowski J."/>
            <person name="Sierra R."/>
            <person name="Euteneuer U."/>
            <person name="Pillet L."/>
            <person name="Moustafa A."/>
            <person name="Platzer M."/>
            <person name="Groth M."/>
            <person name="Szafranski K."/>
            <person name="Schliwa M."/>
        </authorList>
    </citation>
    <scope>NUCLEOTIDE SEQUENCE [LARGE SCALE GENOMIC DNA]</scope>
</reference>
<feature type="domain" description="Ubiquitin-like" evidence="1">
    <location>
        <begin position="102"/>
        <end position="151"/>
    </location>
</feature>
<dbReference type="InterPro" id="IPR000626">
    <property type="entry name" value="Ubiquitin-like_dom"/>
</dbReference>
<organism evidence="2 3">
    <name type="scientific">Reticulomyxa filosa</name>
    <dbReference type="NCBI Taxonomy" id="46433"/>
    <lineage>
        <taxon>Eukaryota</taxon>
        <taxon>Sar</taxon>
        <taxon>Rhizaria</taxon>
        <taxon>Retaria</taxon>
        <taxon>Foraminifera</taxon>
        <taxon>Monothalamids</taxon>
        <taxon>Reticulomyxidae</taxon>
        <taxon>Reticulomyxa</taxon>
    </lineage>
</organism>
<dbReference type="AlphaFoldDB" id="X6NXR7"/>
<sequence>MAKRCISAVEDVVVPEAKCRKLSSGITTWSSNMDTEEYPRSWDKLPENKRLCFEGFESTKYDEVNMEDKTKSSKFVYIQTLRGKVVKVSLPNERVKWEDIKISDLKHAITDTLSVPFDNQVLIYASQVLLNGQTFQKYGIRKGDCLHFSLK</sequence>